<reference evidence="3" key="1">
    <citation type="journal article" date="2014" name="Proc. Natl. Acad. Sci. U.S.A.">
        <title>Extensive sampling of basidiomycete genomes demonstrates inadequacy of the white-rot/brown-rot paradigm for wood decay fungi.</title>
        <authorList>
            <person name="Riley R."/>
            <person name="Salamov A.A."/>
            <person name="Brown D.W."/>
            <person name="Nagy L.G."/>
            <person name="Floudas D."/>
            <person name="Held B.W."/>
            <person name="Levasseur A."/>
            <person name="Lombard V."/>
            <person name="Morin E."/>
            <person name="Otillar R."/>
            <person name="Lindquist E.A."/>
            <person name="Sun H."/>
            <person name="LaButti K.M."/>
            <person name="Schmutz J."/>
            <person name="Jabbour D."/>
            <person name="Luo H."/>
            <person name="Baker S.E."/>
            <person name="Pisabarro A.G."/>
            <person name="Walton J.D."/>
            <person name="Blanchette R.A."/>
            <person name="Henrissat B."/>
            <person name="Martin F."/>
            <person name="Cullen D."/>
            <person name="Hibbett D.S."/>
            <person name="Grigoriev I.V."/>
        </authorList>
    </citation>
    <scope>NUCLEOTIDE SEQUENCE [LARGE SCALE GENOMIC DNA]</scope>
    <source>
        <strain evidence="3">FD-172 SS1</strain>
    </source>
</reference>
<dbReference type="HOGENOM" id="CLU_2654167_0_0_1"/>
<dbReference type="EMBL" id="KL198076">
    <property type="protein sequence ID" value="KDQ09632.1"/>
    <property type="molecule type" value="Genomic_DNA"/>
</dbReference>
<organism evidence="2 3">
    <name type="scientific">Botryobasidium botryosum (strain FD-172 SS1)</name>
    <dbReference type="NCBI Taxonomy" id="930990"/>
    <lineage>
        <taxon>Eukaryota</taxon>
        <taxon>Fungi</taxon>
        <taxon>Dikarya</taxon>
        <taxon>Basidiomycota</taxon>
        <taxon>Agaricomycotina</taxon>
        <taxon>Agaricomycetes</taxon>
        <taxon>Cantharellales</taxon>
        <taxon>Botryobasidiaceae</taxon>
        <taxon>Botryobasidium</taxon>
    </lineage>
</organism>
<feature type="compositionally biased region" description="Gly residues" evidence="1">
    <location>
        <begin position="19"/>
        <end position="29"/>
    </location>
</feature>
<keyword evidence="3" id="KW-1185">Reference proteome</keyword>
<evidence type="ECO:0000313" key="2">
    <source>
        <dbReference type="EMBL" id="KDQ09632.1"/>
    </source>
</evidence>
<sequence length="76" mass="7278">MNNIANNHTSGIGHPQMGSAGGGVGGGLPGLSTLLGIGSSGGKGGENKAGHPAGSSTVERITDNVQRGIAKLTGKD</sequence>
<gene>
    <name evidence="2" type="ORF">BOTBODRAFT_36869</name>
</gene>
<feature type="compositionally biased region" description="Polar residues" evidence="1">
    <location>
        <begin position="1"/>
        <end position="10"/>
    </location>
</feature>
<name>A0A067MCL4_BOTB1</name>
<protein>
    <submittedName>
        <fullName evidence="2">Uncharacterized protein</fullName>
    </submittedName>
</protein>
<accession>A0A067MCL4</accession>
<dbReference type="InParanoid" id="A0A067MCL4"/>
<feature type="compositionally biased region" description="Polar residues" evidence="1">
    <location>
        <begin position="54"/>
        <end position="65"/>
    </location>
</feature>
<evidence type="ECO:0000313" key="3">
    <source>
        <dbReference type="Proteomes" id="UP000027195"/>
    </source>
</evidence>
<dbReference type="AlphaFoldDB" id="A0A067MCL4"/>
<feature type="region of interest" description="Disordered" evidence="1">
    <location>
        <begin position="1"/>
        <end position="76"/>
    </location>
</feature>
<evidence type="ECO:0000256" key="1">
    <source>
        <dbReference type="SAM" id="MobiDB-lite"/>
    </source>
</evidence>
<proteinExistence type="predicted"/>
<dbReference type="Proteomes" id="UP000027195">
    <property type="component" value="Unassembled WGS sequence"/>
</dbReference>